<dbReference type="Gene3D" id="3.30.420.100">
    <property type="match status" value="1"/>
</dbReference>
<evidence type="ECO:0000256" key="2">
    <source>
        <dbReference type="ARBA" id="ARBA00022730"/>
    </source>
</evidence>
<dbReference type="InterPro" id="IPR057268">
    <property type="entry name" value="Ribosomal_L18"/>
</dbReference>
<comment type="function">
    <text evidence="6">This is one of the proteins that bind and probably mediate the attachment of the 5S RNA into the large ribosomal subunit, where it forms part of the central protuberance.</text>
</comment>
<reference evidence="7" key="1">
    <citation type="submission" date="2016-03" db="EMBL/GenBank/DDBJ databases">
        <authorList>
            <person name="Borrel G."/>
            <person name="Mccann A."/>
            <person name="O'Toole P.W."/>
        </authorList>
    </citation>
    <scope>NUCLEOTIDE SEQUENCE</scope>
    <source>
        <strain evidence="7">183</strain>
    </source>
</reference>
<dbReference type="GO" id="GO:0003735">
    <property type="term" value="F:structural constituent of ribosome"/>
    <property type="evidence" value="ECO:0007669"/>
    <property type="project" value="InterPro"/>
</dbReference>
<evidence type="ECO:0000256" key="4">
    <source>
        <dbReference type="ARBA" id="ARBA00022980"/>
    </source>
</evidence>
<dbReference type="EMBL" id="LVVT01000024">
    <property type="protein sequence ID" value="TQS81163.1"/>
    <property type="molecule type" value="Genomic_DNA"/>
</dbReference>
<comment type="caution">
    <text evidence="7">The sequence shown here is derived from an EMBL/GenBank/DDBJ whole genome shotgun (WGS) entry which is preliminary data.</text>
</comment>
<keyword evidence="4 6" id="KW-0689">Ribosomal protein</keyword>
<keyword evidence="3 6" id="KW-0694">RNA-binding</keyword>
<dbReference type="GO" id="GO:0006412">
    <property type="term" value="P:translation"/>
    <property type="evidence" value="ECO:0007669"/>
    <property type="project" value="UniProtKB-UniRule"/>
</dbReference>
<dbReference type="RefSeq" id="WP_400195176.1">
    <property type="nucleotide sequence ID" value="NZ_CAYAYE010000021.1"/>
</dbReference>
<name>A0A8J8TE80_9ARCH</name>
<keyword evidence="5 6" id="KW-0687">Ribonucleoprotein</keyword>
<keyword evidence="2 6" id="KW-0699">rRNA-binding</keyword>
<dbReference type="PANTHER" id="PTHR23410:SF12">
    <property type="entry name" value="LARGE RIBOSOMAL SUBUNIT PROTEIN UL18"/>
    <property type="match status" value="1"/>
</dbReference>
<gene>
    <name evidence="6" type="primary">rpl18</name>
    <name evidence="7" type="ORF">A3207_04625</name>
</gene>
<proteinExistence type="inferred from homology"/>
<evidence type="ECO:0000313" key="8">
    <source>
        <dbReference type="Proteomes" id="UP000752814"/>
    </source>
</evidence>
<evidence type="ECO:0000256" key="5">
    <source>
        <dbReference type="ARBA" id="ARBA00023274"/>
    </source>
</evidence>
<organism evidence="7 8">
    <name type="scientific">Candidatus Methanomassiliicoccus intestinalis</name>
    <dbReference type="NCBI Taxonomy" id="1406512"/>
    <lineage>
        <taxon>Archaea</taxon>
        <taxon>Methanobacteriati</taxon>
        <taxon>Thermoplasmatota</taxon>
        <taxon>Thermoplasmata</taxon>
        <taxon>Methanomassiliicoccales</taxon>
        <taxon>Methanomassiliicoccaceae</taxon>
        <taxon>Methanomassiliicoccus</taxon>
    </lineage>
</organism>
<sequence>MATGPRYRVAFRRRREGKTDYRQRQRLLRSRIPRAVVRMSSKNTYIQFIAYDEIGDKVLASASSKELTKFGWTAPTGNLPAAYLTGYLAGLRAVKNDADEAVLDIGLRTPVKGGNLFAALKGMLDAGVDVPHGEEVIPSEDRLAGKHISDDLEAMIEEVKSRMEAD</sequence>
<comment type="subunit">
    <text evidence="6">Part of the 50S ribosomal subunit. Contacts the 5S and 23S rRNAs.</text>
</comment>
<dbReference type="NCBIfam" id="NF006342">
    <property type="entry name" value="PRK08569.1"/>
    <property type="match status" value="1"/>
</dbReference>
<dbReference type="Pfam" id="PF17144">
    <property type="entry name" value="Ribosomal_L5e"/>
    <property type="match status" value="2"/>
</dbReference>
<dbReference type="SUPFAM" id="SSF53137">
    <property type="entry name" value="Translational machinery components"/>
    <property type="match status" value="1"/>
</dbReference>
<dbReference type="InterPro" id="IPR057267">
    <property type="entry name" value="Rbsml_uL18_arch"/>
</dbReference>
<dbReference type="GO" id="GO:0000027">
    <property type="term" value="P:ribosomal large subunit assembly"/>
    <property type="evidence" value="ECO:0007669"/>
    <property type="project" value="TreeGrafter"/>
</dbReference>
<dbReference type="CDD" id="cd00432">
    <property type="entry name" value="Ribosomal_L18_L5e"/>
    <property type="match status" value="1"/>
</dbReference>
<protein>
    <recommendedName>
        <fullName evidence="6">Large ribosomal subunit protein uL18</fullName>
    </recommendedName>
</protein>
<dbReference type="GO" id="GO:0008097">
    <property type="term" value="F:5S rRNA binding"/>
    <property type="evidence" value="ECO:0007669"/>
    <property type="project" value="InterPro"/>
</dbReference>
<evidence type="ECO:0000256" key="1">
    <source>
        <dbReference type="ARBA" id="ARBA00007116"/>
    </source>
</evidence>
<dbReference type="Proteomes" id="UP000752814">
    <property type="component" value="Unassembled WGS sequence"/>
</dbReference>
<dbReference type="PRINTS" id="PR00058">
    <property type="entry name" value="RIBOSOMALL5"/>
</dbReference>
<dbReference type="InterPro" id="IPR005485">
    <property type="entry name" value="Rbsml_uL18_euk_arch"/>
</dbReference>
<evidence type="ECO:0000313" key="7">
    <source>
        <dbReference type="EMBL" id="TQS81163.1"/>
    </source>
</evidence>
<dbReference type="AlphaFoldDB" id="A0A8J8TE80"/>
<evidence type="ECO:0000256" key="6">
    <source>
        <dbReference type="HAMAP-Rule" id="MF_01337"/>
    </source>
</evidence>
<comment type="similarity">
    <text evidence="1 6">Belongs to the universal ribosomal protein uL18 family.</text>
</comment>
<accession>A0A8J8TE80</accession>
<dbReference type="PANTHER" id="PTHR23410">
    <property type="entry name" value="RIBOSOMAL PROTEIN L5-RELATED"/>
    <property type="match status" value="1"/>
</dbReference>
<dbReference type="HAMAP" id="MF_01337_A">
    <property type="entry name" value="Ribosomal_uL18_A"/>
    <property type="match status" value="1"/>
</dbReference>
<dbReference type="GO" id="GO:0022625">
    <property type="term" value="C:cytosolic large ribosomal subunit"/>
    <property type="evidence" value="ECO:0007669"/>
    <property type="project" value="TreeGrafter"/>
</dbReference>
<evidence type="ECO:0000256" key="3">
    <source>
        <dbReference type="ARBA" id="ARBA00022884"/>
    </source>
</evidence>